<name>A0A183FW81_HELPZ</name>
<protein>
    <submittedName>
        <fullName evidence="3">ZnF_CHCC domain-containing protein</fullName>
    </submittedName>
</protein>
<dbReference type="WBParaSite" id="HPBE_0001266401-mRNA-1">
    <property type="protein sequence ID" value="HPBE_0001266401-mRNA-1"/>
    <property type="gene ID" value="HPBE_0001266401"/>
</dbReference>
<evidence type="ECO:0000313" key="1">
    <source>
        <dbReference type="EMBL" id="VDO93102.1"/>
    </source>
</evidence>
<proteinExistence type="predicted"/>
<gene>
    <name evidence="1" type="ORF">HPBE_LOCUS12665</name>
</gene>
<dbReference type="EMBL" id="UZAH01027588">
    <property type="protein sequence ID" value="VDO93102.1"/>
    <property type="molecule type" value="Genomic_DNA"/>
</dbReference>
<dbReference type="Proteomes" id="UP000050761">
    <property type="component" value="Unassembled WGS sequence"/>
</dbReference>
<sequence>MHAASAARGTIDRDCPHEETACRFCQQTNYHPAFCPAGHMVNRNVPMHRWEKRLRRARRNAAYMRWVLRLEPWERSRHNPSDEA</sequence>
<accession>A0A183FW81</accession>
<reference evidence="3" key="2">
    <citation type="submission" date="2019-09" db="UniProtKB">
        <authorList>
            <consortium name="WormBaseParasite"/>
        </authorList>
    </citation>
    <scope>IDENTIFICATION</scope>
</reference>
<accession>A0A3P8DA12</accession>
<reference evidence="1 2" key="1">
    <citation type="submission" date="2018-11" db="EMBL/GenBank/DDBJ databases">
        <authorList>
            <consortium name="Pathogen Informatics"/>
        </authorList>
    </citation>
    <scope>NUCLEOTIDE SEQUENCE [LARGE SCALE GENOMIC DNA]</scope>
</reference>
<dbReference type="AlphaFoldDB" id="A0A183FW81"/>
<keyword evidence="2" id="KW-1185">Reference proteome</keyword>
<evidence type="ECO:0000313" key="3">
    <source>
        <dbReference type="WBParaSite" id="HPBE_0001266401-mRNA-1"/>
    </source>
</evidence>
<organism evidence="2 3">
    <name type="scientific">Heligmosomoides polygyrus</name>
    <name type="common">Parasitic roundworm</name>
    <dbReference type="NCBI Taxonomy" id="6339"/>
    <lineage>
        <taxon>Eukaryota</taxon>
        <taxon>Metazoa</taxon>
        <taxon>Ecdysozoa</taxon>
        <taxon>Nematoda</taxon>
        <taxon>Chromadorea</taxon>
        <taxon>Rhabditida</taxon>
        <taxon>Rhabditina</taxon>
        <taxon>Rhabditomorpha</taxon>
        <taxon>Strongyloidea</taxon>
        <taxon>Heligmosomidae</taxon>
        <taxon>Heligmosomoides</taxon>
    </lineage>
</organism>
<evidence type="ECO:0000313" key="2">
    <source>
        <dbReference type="Proteomes" id="UP000050761"/>
    </source>
</evidence>